<dbReference type="Gene3D" id="3.90.550.10">
    <property type="entry name" value="Spore Coat Polysaccharide Biosynthesis Protein SpsA, Chain A"/>
    <property type="match status" value="1"/>
</dbReference>
<dbReference type="Proteomes" id="UP000235672">
    <property type="component" value="Unassembled WGS sequence"/>
</dbReference>
<evidence type="ECO:0000256" key="3">
    <source>
        <dbReference type="ARBA" id="ARBA00012415"/>
    </source>
</evidence>
<dbReference type="Gene3D" id="2.160.10.10">
    <property type="entry name" value="Hexapeptide repeat proteins"/>
    <property type="match status" value="1"/>
</dbReference>
<dbReference type="EC" id="2.7.7.9" evidence="3"/>
<evidence type="ECO:0000256" key="8">
    <source>
        <dbReference type="SAM" id="MobiDB-lite"/>
    </source>
</evidence>
<keyword evidence="4" id="KW-0808">Transferase</keyword>
<dbReference type="Pfam" id="PF01704">
    <property type="entry name" value="UDPGP"/>
    <property type="match status" value="1"/>
</dbReference>
<organism evidence="9 10">
    <name type="scientific">Hyaloscypha hepaticicola</name>
    <dbReference type="NCBI Taxonomy" id="2082293"/>
    <lineage>
        <taxon>Eukaryota</taxon>
        <taxon>Fungi</taxon>
        <taxon>Dikarya</taxon>
        <taxon>Ascomycota</taxon>
        <taxon>Pezizomycotina</taxon>
        <taxon>Leotiomycetes</taxon>
        <taxon>Helotiales</taxon>
        <taxon>Hyaloscyphaceae</taxon>
        <taxon>Hyaloscypha</taxon>
    </lineage>
</organism>
<evidence type="ECO:0000256" key="5">
    <source>
        <dbReference type="ARBA" id="ARBA00022695"/>
    </source>
</evidence>
<comment type="function">
    <text evidence="1">Plays a central role as a glucosyl donor in cellular metabolic pathways.</text>
</comment>
<comment type="similarity">
    <text evidence="2">Belongs to the UDPGP type 1 family.</text>
</comment>
<evidence type="ECO:0000313" key="10">
    <source>
        <dbReference type="Proteomes" id="UP000235672"/>
    </source>
</evidence>
<dbReference type="GO" id="GO:0003983">
    <property type="term" value="F:UTP:glucose-1-phosphate uridylyltransferase activity"/>
    <property type="evidence" value="ECO:0007669"/>
    <property type="project" value="UniProtKB-EC"/>
</dbReference>
<dbReference type="InterPro" id="IPR002618">
    <property type="entry name" value="UDPGP_fam"/>
</dbReference>
<dbReference type="InterPro" id="IPR029044">
    <property type="entry name" value="Nucleotide-diphossugar_trans"/>
</dbReference>
<dbReference type="FunFam" id="2.160.10.10:FF:000001">
    <property type="entry name" value="UTP--glucose-1-phosphate uridylyltransferase"/>
    <property type="match status" value="1"/>
</dbReference>
<dbReference type="STRING" id="1745343.A0A2J6Q0H1"/>
<keyword evidence="10" id="KW-1185">Reference proteome</keyword>
<evidence type="ECO:0000256" key="7">
    <source>
        <dbReference type="ARBA" id="ARBA00048128"/>
    </source>
</evidence>
<keyword evidence="5" id="KW-0548">Nucleotidyltransferase</keyword>
<dbReference type="PANTHER" id="PTHR43511">
    <property type="match status" value="1"/>
</dbReference>
<gene>
    <name evidence="9" type="ORF">NA56DRAFT_660472</name>
</gene>
<evidence type="ECO:0000313" key="9">
    <source>
        <dbReference type="EMBL" id="PMD19781.1"/>
    </source>
</evidence>
<feature type="region of interest" description="Disordered" evidence="8">
    <location>
        <begin position="131"/>
        <end position="158"/>
    </location>
</feature>
<dbReference type="OrthoDB" id="932129at2759"/>
<dbReference type="GO" id="GO:0006011">
    <property type="term" value="P:UDP-alpha-D-glucose metabolic process"/>
    <property type="evidence" value="ECO:0007669"/>
    <property type="project" value="InterPro"/>
</dbReference>
<dbReference type="AlphaFoldDB" id="A0A2J6Q0H1"/>
<dbReference type="CDD" id="cd00897">
    <property type="entry name" value="UGPase_euk"/>
    <property type="match status" value="1"/>
</dbReference>
<dbReference type="FunFam" id="3.90.550.10:FF:000002">
    <property type="entry name" value="UTP--glucose-1-phosphate uridylyltransferase"/>
    <property type="match status" value="1"/>
</dbReference>
<name>A0A2J6Q0H1_9HELO</name>
<accession>A0A2J6Q0H1</accession>
<evidence type="ECO:0000256" key="6">
    <source>
        <dbReference type="ARBA" id="ARBA00031959"/>
    </source>
</evidence>
<evidence type="ECO:0000256" key="1">
    <source>
        <dbReference type="ARBA" id="ARBA00003449"/>
    </source>
</evidence>
<dbReference type="SUPFAM" id="SSF53448">
    <property type="entry name" value="Nucleotide-diphospho-sugar transferases"/>
    <property type="match status" value="1"/>
</dbReference>
<proteinExistence type="inferred from homology"/>
<evidence type="ECO:0000256" key="2">
    <source>
        <dbReference type="ARBA" id="ARBA00010401"/>
    </source>
</evidence>
<evidence type="ECO:0000256" key="4">
    <source>
        <dbReference type="ARBA" id="ARBA00022679"/>
    </source>
</evidence>
<comment type="catalytic activity">
    <reaction evidence="7">
        <text>alpha-D-glucose 1-phosphate + UTP + H(+) = UDP-alpha-D-glucose + diphosphate</text>
        <dbReference type="Rhea" id="RHEA:19889"/>
        <dbReference type="ChEBI" id="CHEBI:15378"/>
        <dbReference type="ChEBI" id="CHEBI:33019"/>
        <dbReference type="ChEBI" id="CHEBI:46398"/>
        <dbReference type="ChEBI" id="CHEBI:58601"/>
        <dbReference type="ChEBI" id="CHEBI:58885"/>
        <dbReference type="EC" id="2.7.7.9"/>
    </reaction>
</comment>
<protein>
    <recommendedName>
        <fullName evidence="3">UTP--glucose-1-phosphate uridylyltransferase</fullName>
        <ecNumber evidence="3">2.7.7.9</ecNumber>
    </recommendedName>
    <alternativeName>
        <fullName evidence="6">UDP-glucose pyrophosphorylase</fullName>
    </alternativeName>
</protein>
<sequence>MDKSGRRLWCLYLPGICVHAVPVLPGRHEELHLGGLPRDFHFYHLEPRSTVEEEERLQRFDLPLSLWPYDAFSKQESETPYSLYTDIHPALRQPYTPSPRSSLELSTLKTIILSRPPKLAWLSSKRHPLKRPPIPDFTGPDMPAMHSEASTPGVRSPRLGSKLTNHDDKAFENTSTSVAASQMRNALNQLADTVKDPEEKKLFETEMDNFFALFRRYLNDKAKGNTLDWERIAPPAPNQVVDYNELANSESVGFLNKLAVLKLNGGLGTSMGCVGPKSVIEVRDGMSFLDLSVRQIEYLNRTYDVNVPFILMNSFNTDDDTQNIIKKYEGHNIDILTFNQSRYPRILKDSMLPAPKSFNSPISDWYPPGHGDVFESLYNSGILDKLIERGVEILFLSNVDNLGAVVDLRILQHMVETEAEYIMELTDKTKADVKGGTIIDYEGSVRLLEIAQVPKEHVNEFKSIKKFKYFNTNNIWLNLKAVKRIVENSELEMEIIPNNKSIPADKKGESDVSIVQLETAVGAAIRHFHNAHGVNVPRRRFLPVKTCSDLMLVKSDLYSLKHGQLQIDPNRFGPAPLIKLGNDFKKVSDFQKRIGSIPKIIELDHLTITGAVNLGRGVTLKGTVIIVATEGSTIDIPPGSILENVVVQGSLRLLEH</sequence>
<dbReference type="InterPro" id="IPR016267">
    <property type="entry name" value="UDPGP_trans"/>
</dbReference>
<reference evidence="9 10" key="1">
    <citation type="submission" date="2016-05" db="EMBL/GenBank/DDBJ databases">
        <title>A degradative enzymes factory behind the ericoid mycorrhizal symbiosis.</title>
        <authorList>
            <consortium name="DOE Joint Genome Institute"/>
            <person name="Martino E."/>
            <person name="Morin E."/>
            <person name="Grelet G."/>
            <person name="Kuo A."/>
            <person name="Kohler A."/>
            <person name="Daghino S."/>
            <person name="Barry K."/>
            <person name="Choi C."/>
            <person name="Cichocki N."/>
            <person name="Clum A."/>
            <person name="Copeland A."/>
            <person name="Hainaut M."/>
            <person name="Haridas S."/>
            <person name="Labutti K."/>
            <person name="Lindquist E."/>
            <person name="Lipzen A."/>
            <person name="Khouja H.-R."/>
            <person name="Murat C."/>
            <person name="Ohm R."/>
            <person name="Olson A."/>
            <person name="Spatafora J."/>
            <person name="Veneault-Fourrey C."/>
            <person name="Henrissat B."/>
            <person name="Grigoriev I."/>
            <person name="Martin F."/>
            <person name="Perotto S."/>
        </authorList>
    </citation>
    <scope>NUCLEOTIDE SEQUENCE [LARGE SCALE GENOMIC DNA]</scope>
    <source>
        <strain evidence="9 10">UAMH 7357</strain>
    </source>
</reference>
<dbReference type="EMBL" id="KZ613488">
    <property type="protein sequence ID" value="PMD19781.1"/>
    <property type="molecule type" value="Genomic_DNA"/>
</dbReference>